<dbReference type="InterPro" id="IPR025110">
    <property type="entry name" value="AMP-bd_C"/>
</dbReference>
<evidence type="ECO:0000313" key="6">
    <source>
        <dbReference type="Proteomes" id="UP000005361"/>
    </source>
</evidence>
<reference evidence="6" key="2">
    <citation type="submission" date="2015-02" db="EMBL/GenBank/DDBJ databases">
        <title>Complete Genome Sequence of Pelosinus fermentans JBW45.</title>
        <authorList>
            <person name="De Leon K.B."/>
            <person name="Utturkar S.M."/>
            <person name="Camilleri L.B."/>
            <person name="Arkin A.P."/>
            <person name="Fields M.W."/>
            <person name="Brown S.D."/>
            <person name="Wall J.D."/>
        </authorList>
    </citation>
    <scope>NUCLEOTIDE SEQUENCE [LARGE SCALE GENOMIC DNA]</scope>
    <source>
        <strain evidence="6">JBW45</strain>
    </source>
</reference>
<evidence type="ECO:0000259" key="4">
    <source>
        <dbReference type="Pfam" id="PF13193"/>
    </source>
</evidence>
<dbReference type="OrthoDB" id="9778383at2"/>
<dbReference type="KEGG" id="pft:JBW_01234"/>
<dbReference type="PANTHER" id="PTHR43201:SF5">
    <property type="entry name" value="MEDIUM-CHAIN ACYL-COA LIGASE ACSF2, MITOCHONDRIAL"/>
    <property type="match status" value="1"/>
</dbReference>
<dbReference type="InterPro" id="IPR000873">
    <property type="entry name" value="AMP-dep_synth/lig_dom"/>
</dbReference>
<dbReference type="InterPro" id="IPR045851">
    <property type="entry name" value="AMP-bd_C_sf"/>
</dbReference>
<dbReference type="Pfam" id="PF00501">
    <property type="entry name" value="AMP-binding"/>
    <property type="match status" value="1"/>
</dbReference>
<keyword evidence="2 5" id="KW-0436">Ligase</keyword>
<accession>I8TV52</accession>
<evidence type="ECO:0000259" key="3">
    <source>
        <dbReference type="Pfam" id="PF00501"/>
    </source>
</evidence>
<dbReference type="Gene3D" id="3.40.50.12780">
    <property type="entry name" value="N-terminal domain of ligase-like"/>
    <property type="match status" value="1"/>
</dbReference>
<dbReference type="Gene3D" id="3.30.300.30">
    <property type="match status" value="1"/>
</dbReference>
<feature type="domain" description="AMP-binding enzyme C-terminal" evidence="4">
    <location>
        <begin position="411"/>
        <end position="485"/>
    </location>
</feature>
<dbReference type="GO" id="GO:0031956">
    <property type="term" value="F:medium-chain fatty acid-CoA ligase activity"/>
    <property type="evidence" value="ECO:0007669"/>
    <property type="project" value="TreeGrafter"/>
</dbReference>
<proteinExistence type="inferred from homology"/>
<dbReference type="EC" id="6.2.1.26" evidence="5"/>
<organism evidence="5 6">
    <name type="scientific">Pelosinus fermentans JBW45</name>
    <dbReference type="NCBI Taxonomy" id="1192197"/>
    <lineage>
        <taxon>Bacteria</taxon>
        <taxon>Bacillati</taxon>
        <taxon>Bacillota</taxon>
        <taxon>Negativicutes</taxon>
        <taxon>Selenomonadales</taxon>
        <taxon>Sporomusaceae</taxon>
        <taxon>Pelosinus</taxon>
    </lineage>
</organism>
<reference evidence="5 6" key="1">
    <citation type="journal article" date="2015" name="Genome Announc.">
        <title>Complete Genome Sequence of Pelosinus fermentans JBW45, a Member of a Remarkably Competitive Group of Negativicutes in the Firmicutes Phylum.</title>
        <authorList>
            <person name="De Leon K.B."/>
            <person name="Utturkar S.M."/>
            <person name="Camilleri L.B."/>
            <person name="Elias D.A."/>
            <person name="Arkin A.P."/>
            <person name="Fields M.W."/>
            <person name="Brown S.D."/>
            <person name="Wall J.D."/>
        </authorList>
    </citation>
    <scope>NUCLEOTIDE SEQUENCE [LARGE SCALE GENOMIC DNA]</scope>
    <source>
        <strain evidence="5 6">JBW45</strain>
    </source>
</reference>
<dbReference type="InterPro" id="IPR042099">
    <property type="entry name" value="ANL_N_sf"/>
</dbReference>
<gene>
    <name evidence="5" type="ORF">JBW_01234</name>
</gene>
<dbReference type="Pfam" id="PF13193">
    <property type="entry name" value="AMP-binding_C"/>
    <property type="match status" value="1"/>
</dbReference>
<dbReference type="HOGENOM" id="CLU_000022_59_0_9"/>
<dbReference type="GO" id="GO:0006631">
    <property type="term" value="P:fatty acid metabolic process"/>
    <property type="evidence" value="ECO:0007669"/>
    <property type="project" value="TreeGrafter"/>
</dbReference>
<dbReference type="SUPFAM" id="SSF56801">
    <property type="entry name" value="Acetyl-CoA synthetase-like"/>
    <property type="match status" value="1"/>
</dbReference>
<evidence type="ECO:0000313" key="5">
    <source>
        <dbReference type="EMBL" id="AJQ26586.1"/>
    </source>
</evidence>
<dbReference type="GO" id="GO:0008756">
    <property type="term" value="F:o-succinylbenzoate-CoA ligase activity"/>
    <property type="evidence" value="ECO:0007669"/>
    <property type="project" value="UniProtKB-EC"/>
</dbReference>
<comment type="similarity">
    <text evidence="1">Belongs to the ATP-dependent AMP-binding enzyme family.</text>
</comment>
<feature type="domain" description="AMP-dependent synthetase/ligase" evidence="3">
    <location>
        <begin position="33"/>
        <end position="360"/>
    </location>
</feature>
<evidence type="ECO:0000256" key="2">
    <source>
        <dbReference type="ARBA" id="ARBA00022598"/>
    </source>
</evidence>
<dbReference type="RefSeq" id="WP_007957047.1">
    <property type="nucleotide sequence ID" value="NZ_CP010978.1"/>
</dbReference>
<dbReference type="STRING" id="1192197.JBW_01234"/>
<dbReference type="PANTHER" id="PTHR43201">
    <property type="entry name" value="ACYL-COA SYNTHETASE"/>
    <property type="match status" value="1"/>
</dbReference>
<protein>
    <submittedName>
        <fullName evidence="5">O-succinylbenzoate--CoA ligase</fullName>
        <ecNumber evidence="5">6.2.1.26</ecNumber>
    </submittedName>
</protein>
<dbReference type="EMBL" id="CP010978">
    <property type="protein sequence ID" value="AJQ26586.1"/>
    <property type="molecule type" value="Genomic_DNA"/>
</dbReference>
<dbReference type="AlphaFoldDB" id="I8TV52"/>
<dbReference type="CDD" id="cd04433">
    <property type="entry name" value="AFD_class_I"/>
    <property type="match status" value="1"/>
</dbReference>
<dbReference type="Proteomes" id="UP000005361">
    <property type="component" value="Chromosome"/>
</dbReference>
<evidence type="ECO:0000256" key="1">
    <source>
        <dbReference type="ARBA" id="ARBA00006432"/>
    </source>
</evidence>
<sequence length="502" mass="55992">MRIENLLLNNKIKNKVFSIVDDFGEWDSTSLCKRVIALRDVLLINGVKHLDKVAVICDNGASFIIAIMGALAAGCIVVPIDPQLPISDVFDILHGSETRRMCISGVRSEVNYSKKRNEDVQIFSENLGEWESDETLSKCFQKIQNYTSKEPAFILFSSGTSGTRKGVVLTHDAISTNVDAIIDYMIPKSNDIFYITKSMIHASTLVGEVLVALKIGARVIAQNPIVPLSTTLKRIATFRPSIIFVNPTILRLLLKAKSKYSNVESIRLVYVSGEVADGKLLAEAEQFFYNGQVHNVYGLTEAGPRVAAQRVNNRYIKHGSVGKPIRGVSIAIKNKNGVRCKCNEIGMIYVKTRSAMLQYWNDDVATCRKYFNGWLMTGDLGYMDNEGDLFIVGRADDIIIRGAHKIDPYRVESIIKRIPGIDSCIVFGIQDQIQGNRVICIYLNDEGVSVDTDTIMIACRESLALYEIPQELYSVKKIPTTLGGKVSRRLAISFYYKHLLKN</sequence>
<name>I8TV52_9FIRM</name>